<reference evidence="2 3" key="1">
    <citation type="submission" date="2019-06" db="EMBL/GenBank/DDBJ databases">
        <title>Draft genomes of female and male turbot (Scophthalmus maximus).</title>
        <authorList>
            <person name="Xu H."/>
            <person name="Xu X.-W."/>
            <person name="Shao C."/>
            <person name="Chen S."/>
        </authorList>
    </citation>
    <scope>NUCLEOTIDE SEQUENCE [LARGE SCALE GENOMIC DNA]</scope>
    <source>
        <strain evidence="2">Ysfricsl-2016a</strain>
        <tissue evidence="2">Blood</tissue>
    </source>
</reference>
<evidence type="ECO:0000256" key="1">
    <source>
        <dbReference type="SAM" id="MobiDB-lite"/>
    </source>
</evidence>
<dbReference type="AlphaFoldDB" id="A0A6A4RW07"/>
<organism evidence="2 3">
    <name type="scientific">Scophthalmus maximus</name>
    <name type="common">Turbot</name>
    <name type="synonym">Psetta maxima</name>
    <dbReference type="NCBI Taxonomy" id="52904"/>
    <lineage>
        <taxon>Eukaryota</taxon>
        <taxon>Metazoa</taxon>
        <taxon>Chordata</taxon>
        <taxon>Craniata</taxon>
        <taxon>Vertebrata</taxon>
        <taxon>Euteleostomi</taxon>
        <taxon>Actinopterygii</taxon>
        <taxon>Neopterygii</taxon>
        <taxon>Teleostei</taxon>
        <taxon>Neoteleostei</taxon>
        <taxon>Acanthomorphata</taxon>
        <taxon>Carangaria</taxon>
        <taxon>Pleuronectiformes</taxon>
        <taxon>Pleuronectoidei</taxon>
        <taxon>Scophthalmidae</taxon>
        <taxon>Scophthalmus</taxon>
    </lineage>
</organism>
<evidence type="ECO:0000313" key="3">
    <source>
        <dbReference type="Proteomes" id="UP000438429"/>
    </source>
</evidence>
<evidence type="ECO:0000313" key="2">
    <source>
        <dbReference type="EMBL" id="KAF0024479.1"/>
    </source>
</evidence>
<comment type="caution">
    <text evidence="2">The sequence shown here is derived from an EMBL/GenBank/DDBJ whole genome shotgun (WGS) entry which is preliminary data.</text>
</comment>
<dbReference type="Proteomes" id="UP000438429">
    <property type="component" value="Unassembled WGS sequence"/>
</dbReference>
<name>A0A6A4RW07_SCOMX</name>
<sequence>MEKTNNDNDDDNNNDDDDGERREQSASLERRSDTTSGVCSARFSEWTRDEREPLTLFIVYLSTQQHLKFLIRGGIGFGGSTVCSVISAS</sequence>
<feature type="compositionally biased region" description="Acidic residues" evidence="1">
    <location>
        <begin position="7"/>
        <end position="18"/>
    </location>
</feature>
<accession>A0A6A4RW07</accession>
<dbReference type="EMBL" id="VEVO01000021">
    <property type="protein sequence ID" value="KAF0024479.1"/>
    <property type="molecule type" value="Genomic_DNA"/>
</dbReference>
<proteinExistence type="predicted"/>
<gene>
    <name evidence="2" type="ORF">F2P81_023281</name>
</gene>
<feature type="region of interest" description="Disordered" evidence="1">
    <location>
        <begin position="1"/>
        <end position="38"/>
    </location>
</feature>
<protein>
    <submittedName>
        <fullName evidence="2">Uncharacterized protein</fullName>
    </submittedName>
</protein>
<feature type="compositionally biased region" description="Basic and acidic residues" evidence="1">
    <location>
        <begin position="19"/>
        <end position="33"/>
    </location>
</feature>